<protein>
    <recommendedName>
        <fullName evidence="3">Flagellar FliJ protein</fullName>
    </recommendedName>
</protein>
<evidence type="ECO:0000256" key="12">
    <source>
        <dbReference type="SAM" id="MobiDB-lite"/>
    </source>
</evidence>
<keyword evidence="13" id="KW-0966">Cell projection</keyword>
<keyword evidence="4" id="KW-0813">Transport</keyword>
<feature type="region of interest" description="Disordered" evidence="12">
    <location>
        <begin position="119"/>
        <end position="151"/>
    </location>
</feature>
<evidence type="ECO:0000313" key="13">
    <source>
        <dbReference type="EMBL" id="CAI8754757.1"/>
    </source>
</evidence>
<evidence type="ECO:0000256" key="5">
    <source>
        <dbReference type="ARBA" id="ARBA00022475"/>
    </source>
</evidence>
<accession>A0ABM9HXN0</accession>
<dbReference type="RefSeq" id="WP_084161917.1">
    <property type="nucleotide sequence ID" value="NZ_OX458333.1"/>
</dbReference>
<evidence type="ECO:0000256" key="11">
    <source>
        <dbReference type="SAM" id="Coils"/>
    </source>
</evidence>
<name>A0ABM9HXN0_9GAMM</name>
<dbReference type="EMBL" id="OX458333">
    <property type="protein sequence ID" value="CAI8754757.1"/>
    <property type="molecule type" value="Genomic_DNA"/>
</dbReference>
<dbReference type="InterPro" id="IPR052570">
    <property type="entry name" value="FliJ"/>
</dbReference>
<dbReference type="Gene3D" id="1.10.287.1700">
    <property type="match status" value="1"/>
</dbReference>
<keyword evidence="10" id="KW-1006">Bacterial flagellum protein export</keyword>
<evidence type="ECO:0000256" key="7">
    <source>
        <dbReference type="ARBA" id="ARBA00022795"/>
    </source>
</evidence>
<dbReference type="InterPro" id="IPR053716">
    <property type="entry name" value="Flag_assembly_chemotaxis_eff"/>
</dbReference>
<sequence>MKRSKRLMPVLELAESKEKQTARILSESRQKLEAAQRNLSSLIGFRDNYSAQFQRSGNAGLASRQLIEYRIFLAKINTAIADQEKAVHAAQTELRKRQAEWEAARKHSLGIRRVFEQSLSEERRSDEKKQQTEQDERAARRSNGGILADFI</sequence>
<dbReference type="InterPro" id="IPR012823">
    <property type="entry name" value="Flagell_FliJ"/>
</dbReference>
<evidence type="ECO:0000256" key="4">
    <source>
        <dbReference type="ARBA" id="ARBA00022448"/>
    </source>
</evidence>
<dbReference type="Pfam" id="PF02050">
    <property type="entry name" value="FliJ"/>
    <property type="match status" value="1"/>
</dbReference>
<evidence type="ECO:0000256" key="1">
    <source>
        <dbReference type="ARBA" id="ARBA00004413"/>
    </source>
</evidence>
<dbReference type="NCBIfam" id="TIGR02473">
    <property type="entry name" value="flagell_FliJ"/>
    <property type="match status" value="1"/>
</dbReference>
<reference evidence="13 14" key="1">
    <citation type="submission" date="2023-03" db="EMBL/GenBank/DDBJ databases">
        <authorList>
            <person name="Pearce D."/>
        </authorList>
    </citation>
    <scope>NUCLEOTIDE SEQUENCE [LARGE SCALE GENOMIC DNA]</scope>
    <source>
        <strain evidence="13">Msz</strain>
    </source>
</reference>
<feature type="coiled-coil region" evidence="11">
    <location>
        <begin position="73"/>
        <end position="100"/>
    </location>
</feature>
<keyword evidence="5" id="KW-1003">Cell membrane</keyword>
<gene>
    <name evidence="13" type="ORF">MSZNOR_0719</name>
</gene>
<evidence type="ECO:0000256" key="6">
    <source>
        <dbReference type="ARBA" id="ARBA00022500"/>
    </source>
</evidence>
<dbReference type="PANTHER" id="PTHR38786:SF1">
    <property type="entry name" value="FLAGELLAR FLIJ PROTEIN"/>
    <property type="match status" value="1"/>
</dbReference>
<keyword evidence="7" id="KW-1005">Bacterial flagellum biogenesis</keyword>
<keyword evidence="13" id="KW-0969">Cilium</keyword>
<evidence type="ECO:0000313" key="14">
    <source>
        <dbReference type="Proteomes" id="UP001162030"/>
    </source>
</evidence>
<organism evidence="13 14">
    <name type="scientific">Methylocaldum szegediense</name>
    <dbReference type="NCBI Taxonomy" id="73780"/>
    <lineage>
        <taxon>Bacteria</taxon>
        <taxon>Pseudomonadati</taxon>
        <taxon>Pseudomonadota</taxon>
        <taxon>Gammaproteobacteria</taxon>
        <taxon>Methylococcales</taxon>
        <taxon>Methylococcaceae</taxon>
        <taxon>Methylocaldum</taxon>
    </lineage>
</organism>
<keyword evidence="6" id="KW-0145">Chemotaxis</keyword>
<dbReference type="PANTHER" id="PTHR38786">
    <property type="entry name" value="FLAGELLAR FLIJ PROTEIN"/>
    <property type="match status" value="1"/>
</dbReference>
<evidence type="ECO:0000256" key="3">
    <source>
        <dbReference type="ARBA" id="ARBA00020392"/>
    </source>
</evidence>
<keyword evidence="11" id="KW-0175">Coiled coil</keyword>
<comment type="similarity">
    <text evidence="2">Belongs to the FliJ family.</text>
</comment>
<evidence type="ECO:0000256" key="2">
    <source>
        <dbReference type="ARBA" id="ARBA00010004"/>
    </source>
</evidence>
<keyword evidence="9" id="KW-0472">Membrane</keyword>
<proteinExistence type="inferred from homology"/>
<keyword evidence="13" id="KW-0282">Flagellum</keyword>
<evidence type="ECO:0000256" key="8">
    <source>
        <dbReference type="ARBA" id="ARBA00022927"/>
    </source>
</evidence>
<keyword evidence="8" id="KW-0653">Protein transport</keyword>
<evidence type="ECO:0000256" key="9">
    <source>
        <dbReference type="ARBA" id="ARBA00023136"/>
    </source>
</evidence>
<feature type="compositionally biased region" description="Basic and acidic residues" evidence="12">
    <location>
        <begin position="120"/>
        <end position="139"/>
    </location>
</feature>
<evidence type="ECO:0000256" key="10">
    <source>
        <dbReference type="ARBA" id="ARBA00023225"/>
    </source>
</evidence>
<dbReference type="Proteomes" id="UP001162030">
    <property type="component" value="Chromosome"/>
</dbReference>
<keyword evidence="14" id="KW-1185">Reference proteome</keyword>
<comment type="subcellular location">
    <subcellularLocation>
        <location evidence="1">Cell membrane</location>
        <topology evidence="1">Peripheral membrane protein</topology>
        <orientation evidence="1">Cytoplasmic side</orientation>
    </subcellularLocation>
</comment>